<keyword evidence="1" id="KW-0812">Transmembrane</keyword>
<keyword evidence="1" id="KW-1133">Transmembrane helix</keyword>
<sequence>MQISVWVPYDEARLRRTLTFVLRPQTQRVRLIGVALVLLGLLLVALDPSVVLSYGVVFLGLFFAVAIGPITVSRAVGMQSNVIREGLHLTMDDEWITVTYPLAETRFRWAGLGKVIETRTPGT</sequence>
<feature type="transmembrane region" description="Helical" evidence="1">
    <location>
        <begin position="52"/>
        <end position="72"/>
    </location>
</feature>
<accession>A0A6V8LG31</accession>
<evidence type="ECO:0000313" key="3">
    <source>
        <dbReference type="Proteomes" id="UP000482960"/>
    </source>
</evidence>
<gene>
    <name evidence="2" type="ORF">Prum_098540</name>
</gene>
<keyword evidence="1" id="KW-0472">Membrane</keyword>
<dbReference type="AlphaFoldDB" id="A0A6V8LG31"/>
<proteinExistence type="predicted"/>
<reference evidence="2 3" key="2">
    <citation type="submission" date="2020-03" db="EMBL/GenBank/DDBJ databases">
        <authorList>
            <person name="Ichikawa N."/>
            <person name="Kimura A."/>
            <person name="Kitahashi Y."/>
            <person name="Uohara A."/>
        </authorList>
    </citation>
    <scope>NUCLEOTIDE SEQUENCE [LARGE SCALE GENOMIC DNA]</scope>
    <source>
        <strain evidence="2 3">NBRC 108638</strain>
    </source>
</reference>
<evidence type="ECO:0000256" key="1">
    <source>
        <dbReference type="SAM" id="Phobius"/>
    </source>
</evidence>
<keyword evidence="3" id="KW-1185">Reference proteome</keyword>
<protein>
    <submittedName>
        <fullName evidence="2">Uncharacterized protein</fullName>
    </submittedName>
</protein>
<dbReference type="RefSeq" id="WP_173085760.1">
    <property type="nucleotide sequence ID" value="NZ_BLPG01000002.1"/>
</dbReference>
<dbReference type="Proteomes" id="UP000482960">
    <property type="component" value="Unassembled WGS sequence"/>
</dbReference>
<evidence type="ECO:0000313" key="2">
    <source>
        <dbReference type="EMBL" id="GFJ96212.1"/>
    </source>
</evidence>
<organism evidence="2 3">
    <name type="scientific">Phytohabitans rumicis</name>
    <dbReference type="NCBI Taxonomy" id="1076125"/>
    <lineage>
        <taxon>Bacteria</taxon>
        <taxon>Bacillati</taxon>
        <taxon>Actinomycetota</taxon>
        <taxon>Actinomycetes</taxon>
        <taxon>Micromonosporales</taxon>
        <taxon>Micromonosporaceae</taxon>
    </lineage>
</organism>
<comment type="caution">
    <text evidence="2">The sequence shown here is derived from an EMBL/GenBank/DDBJ whole genome shotgun (WGS) entry which is preliminary data.</text>
</comment>
<dbReference type="EMBL" id="BLPG01000002">
    <property type="protein sequence ID" value="GFJ96212.1"/>
    <property type="molecule type" value="Genomic_DNA"/>
</dbReference>
<reference evidence="2 3" key="1">
    <citation type="submission" date="2020-03" db="EMBL/GenBank/DDBJ databases">
        <title>Whole genome shotgun sequence of Phytohabitans rumicis NBRC 108638.</title>
        <authorList>
            <person name="Komaki H."/>
            <person name="Tamura T."/>
        </authorList>
    </citation>
    <scope>NUCLEOTIDE SEQUENCE [LARGE SCALE GENOMIC DNA]</scope>
    <source>
        <strain evidence="2 3">NBRC 108638</strain>
    </source>
</reference>
<name>A0A6V8LG31_9ACTN</name>
<feature type="transmembrane region" description="Helical" evidence="1">
    <location>
        <begin position="29"/>
        <end position="46"/>
    </location>
</feature>